<evidence type="ECO:0000313" key="3">
    <source>
        <dbReference type="Proteomes" id="UP001201449"/>
    </source>
</evidence>
<dbReference type="Proteomes" id="UP001201449">
    <property type="component" value="Unassembled WGS sequence"/>
</dbReference>
<sequence length="193" mass="22289">MIFKKPIKDFIVTFWTGLSFLLPFAAIGYIFWKIIEFILSSMLPALEEMGKNIGVEEYPKGSGLSVIILFVFLIGFLLRRRAFRRYLVNFESKLLFYVPGFKFYKALVNLGEDSEDKVLKPCLLKDEGIRKVCFLVESNEEWATLMIPEAPSFTTGEIVIVPLHKITMLHMSNFEVTGMIRNYGEGILRKIER</sequence>
<gene>
    <name evidence="2" type="ORF">L0U89_07145</name>
</gene>
<name>A0ABS9BS23_9BACT</name>
<organism evidence="2 3">
    <name type="scientific">Mariniradius sediminis</name>
    <dbReference type="NCBI Taxonomy" id="2909237"/>
    <lineage>
        <taxon>Bacteria</taxon>
        <taxon>Pseudomonadati</taxon>
        <taxon>Bacteroidota</taxon>
        <taxon>Cytophagia</taxon>
        <taxon>Cytophagales</taxon>
        <taxon>Cyclobacteriaceae</taxon>
        <taxon>Mariniradius</taxon>
    </lineage>
</organism>
<feature type="transmembrane region" description="Helical" evidence="1">
    <location>
        <begin position="12"/>
        <end position="32"/>
    </location>
</feature>
<keyword evidence="1" id="KW-0812">Transmembrane</keyword>
<keyword evidence="1" id="KW-1133">Transmembrane helix</keyword>
<comment type="caution">
    <text evidence="2">The sequence shown here is derived from an EMBL/GenBank/DDBJ whole genome shotgun (WGS) entry which is preliminary data.</text>
</comment>
<feature type="transmembrane region" description="Helical" evidence="1">
    <location>
        <begin position="61"/>
        <end position="78"/>
    </location>
</feature>
<keyword evidence="3" id="KW-1185">Reference proteome</keyword>
<evidence type="ECO:0008006" key="4">
    <source>
        <dbReference type="Google" id="ProtNLM"/>
    </source>
</evidence>
<evidence type="ECO:0000313" key="2">
    <source>
        <dbReference type="EMBL" id="MCF1750843.1"/>
    </source>
</evidence>
<protein>
    <recommendedName>
        <fullName evidence="4">DUF502 domain-containing protein</fullName>
    </recommendedName>
</protein>
<proteinExistence type="predicted"/>
<dbReference type="RefSeq" id="WP_234860898.1">
    <property type="nucleotide sequence ID" value="NZ_JAKEVZ010000004.1"/>
</dbReference>
<accession>A0ABS9BS23</accession>
<evidence type="ECO:0000256" key="1">
    <source>
        <dbReference type="SAM" id="Phobius"/>
    </source>
</evidence>
<reference evidence="2 3" key="1">
    <citation type="submission" date="2022-01" db="EMBL/GenBank/DDBJ databases">
        <title>Mariniradius saccharolyticus sp. nov., isolated from sediment of a river.</title>
        <authorList>
            <person name="Liu H."/>
        </authorList>
    </citation>
    <scope>NUCLEOTIDE SEQUENCE [LARGE SCALE GENOMIC DNA]</scope>
    <source>
        <strain evidence="2 3">RY-2</strain>
    </source>
</reference>
<keyword evidence="1" id="KW-0472">Membrane</keyword>
<dbReference type="EMBL" id="JAKEVZ010000004">
    <property type="protein sequence ID" value="MCF1750843.1"/>
    <property type="molecule type" value="Genomic_DNA"/>
</dbReference>